<feature type="domain" description="DUF1330" evidence="1">
    <location>
        <begin position="3"/>
        <end position="95"/>
    </location>
</feature>
<evidence type="ECO:0000313" key="3">
    <source>
        <dbReference type="Proteomes" id="UP000035929"/>
    </source>
</evidence>
<evidence type="ECO:0000259" key="1">
    <source>
        <dbReference type="Pfam" id="PF07045"/>
    </source>
</evidence>
<dbReference type="PATRIC" id="fig|270351.6.peg.6932"/>
<organism evidence="2 3">
    <name type="scientific">Methylobacterium aquaticum</name>
    <dbReference type="NCBI Taxonomy" id="270351"/>
    <lineage>
        <taxon>Bacteria</taxon>
        <taxon>Pseudomonadati</taxon>
        <taxon>Pseudomonadota</taxon>
        <taxon>Alphaproteobacteria</taxon>
        <taxon>Hyphomicrobiales</taxon>
        <taxon>Methylobacteriaceae</taxon>
        <taxon>Methylobacterium</taxon>
    </lineage>
</organism>
<dbReference type="SUPFAM" id="SSF54909">
    <property type="entry name" value="Dimeric alpha+beta barrel"/>
    <property type="match status" value="1"/>
</dbReference>
<comment type="caution">
    <text evidence="2">The sequence shown here is derived from an EMBL/GenBank/DDBJ whole genome shotgun (WGS) entry which is preliminary data.</text>
</comment>
<evidence type="ECO:0000313" key="2">
    <source>
        <dbReference type="EMBL" id="KMO36342.1"/>
    </source>
</evidence>
<dbReference type="InterPro" id="IPR010753">
    <property type="entry name" value="DUF1330"/>
</dbReference>
<dbReference type="RefSeq" id="WP_048463654.1">
    <property type="nucleotide sequence ID" value="NZ_LABX01000071.1"/>
</dbReference>
<dbReference type="EMBL" id="LABX01000071">
    <property type="protein sequence ID" value="KMO36342.1"/>
    <property type="molecule type" value="Genomic_DNA"/>
</dbReference>
<dbReference type="AlphaFoldDB" id="A0A0J6SRX2"/>
<gene>
    <name evidence="2" type="ORF">VP06_10210</name>
</gene>
<dbReference type="InterPro" id="IPR011008">
    <property type="entry name" value="Dimeric_a/b-barrel"/>
</dbReference>
<dbReference type="Pfam" id="PF07045">
    <property type="entry name" value="DUF1330"/>
    <property type="match status" value="1"/>
</dbReference>
<sequence length="101" mass="11191">MAKGYWIAHGDLINPDGYGEYTKQNGPVFAKFGARFVVRAGRQIQAEGSTRSRTVVLEFDDYETAVACYNSPEYQRLVAIRAPHAHNDLIIVEGYDGAQPA</sequence>
<accession>A0A0J6SRX2</accession>
<protein>
    <recommendedName>
        <fullName evidence="1">DUF1330 domain-containing protein</fullName>
    </recommendedName>
</protein>
<dbReference type="Gene3D" id="3.30.70.100">
    <property type="match status" value="1"/>
</dbReference>
<dbReference type="PANTHER" id="PTHR41521">
    <property type="match status" value="1"/>
</dbReference>
<dbReference type="PANTHER" id="PTHR41521:SF4">
    <property type="entry name" value="BLR0684 PROTEIN"/>
    <property type="match status" value="1"/>
</dbReference>
<name>A0A0J6SRX2_9HYPH</name>
<dbReference type="OrthoDB" id="9806380at2"/>
<reference evidence="2 3" key="1">
    <citation type="submission" date="2015-03" db="EMBL/GenBank/DDBJ databases">
        <title>Genome sequencing of Methylobacterium aquaticum DSM16371 type strain.</title>
        <authorList>
            <person name="Chaudhry V."/>
            <person name="Patil P.B."/>
        </authorList>
    </citation>
    <scope>NUCLEOTIDE SEQUENCE [LARGE SCALE GENOMIC DNA]</scope>
    <source>
        <strain evidence="2 3">DSM 16371</strain>
    </source>
</reference>
<proteinExistence type="predicted"/>
<dbReference type="Proteomes" id="UP000035929">
    <property type="component" value="Unassembled WGS sequence"/>
</dbReference>